<dbReference type="HOGENOM" id="CLU_056607_6_1_9"/>
<accession>A0A125W534</accession>
<dbReference type="AlphaFoldDB" id="A0A125W534"/>
<dbReference type="InterPro" id="IPR000182">
    <property type="entry name" value="GNAT_dom"/>
</dbReference>
<dbReference type="InterPro" id="IPR016181">
    <property type="entry name" value="Acyl_CoA_acyltransferase"/>
</dbReference>
<dbReference type="PANTHER" id="PTHR13355">
    <property type="entry name" value="GLUCOSAMINE 6-PHOSPHATE N-ACETYLTRANSFERASE"/>
    <property type="match status" value="1"/>
</dbReference>
<dbReference type="SUPFAM" id="SSF55729">
    <property type="entry name" value="Acyl-CoA N-acyltransferases (Nat)"/>
    <property type="match status" value="1"/>
</dbReference>
<dbReference type="RefSeq" id="WP_002361248.1">
    <property type="nucleotide sequence ID" value="NZ_GL454461.1"/>
</dbReference>
<protein>
    <submittedName>
        <fullName evidence="2">Acetyltransferase, GNAT family</fullName>
    </submittedName>
</protein>
<feature type="domain" description="N-acetyltransferase" evidence="1">
    <location>
        <begin position="1"/>
        <end position="143"/>
    </location>
</feature>
<dbReference type="Proteomes" id="UP000004846">
    <property type="component" value="Unassembled WGS sequence"/>
</dbReference>
<evidence type="ECO:0000313" key="2">
    <source>
        <dbReference type="EMBL" id="EFM82445.1"/>
    </source>
</evidence>
<name>A0A125W534_ENTFL</name>
<organism evidence="2 3">
    <name type="scientific">Enterococcus faecalis TX4248</name>
    <dbReference type="NCBI Taxonomy" id="749495"/>
    <lineage>
        <taxon>Bacteria</taxon>
        <taxon>Bacillati</taxon>
        <taxon>Bacillota</taxon>
        <taxon>Bacilli</taxon>
        <taxon>Lactobacillales</taxon>
        <taxon>Enterococcaceae</taxon>
        <taxon>Enterococcus</taxon>
    </lineage>
</organism>
<dbReference type="PROSITE" id="PS51186">
    <property type="entry name" value="GNAT"/>
    <property type="match status" value="1"/>
</dbReference>
<dbReference type="GO" id="GO:0004343">
    <property type="term" value="F:glucosamine 6-phosphate N-acetyltransferase activity"/>
    <property type="evidence" value="ECO:0007669"/>
    <property type="project" value="TreeGrafter"/>
</dbReference>
<dbReference type="InterPro" id="IPR039143">
    <property type="entry name" value="GNPNAT1-like"/>
</dbReference>
<evidence type="ECO:0000259" key="1">
    <source>
        <dbReference type="PROSITE" id="PS51186"/>
    </source>
</evidence>
<evidence type="ECO:0000313" key="3">
    <source>
        <dbReference type="Proteomes" id="UP000004846"/>
    </source>
</evidence>
<dbReference type="CDD" id="cd04301">
    <property type="entry name" value="NAT_SF"/>
    <property type="match status" value="1"/>
</dbReference>
<sequence length="143" mass="16374">MHVAQTKDTMSDLYLDAVRLRQRVFVAEQGVPEEMEIDEYEARCIHFVLYTDHVAVATCRLLPLENGVMKLQRMAVEKAYRGADYGRMIMEAAENFAKEQGYHKITLGAQVTAVGFYERLGYQKTGAPFMDAGIEHYEMNKEL</sequence>
<comment type="caution">
    <text evidence="2">The sequence shown here is derived from an EMBL/GenBank/DDBJ whole genome shotgun (WGS) entry which is preliminary data.</text>
</comment>
<keyword evidence="2" id="KW-0808">Transferase</keyword>
<dbReference type="EMBL" id="AEBR01000063">
    <property type="protein sequence ID" value="EFM82445.1"/>
    <property type="molecule type" value="Genomic_DNA"/>
</dbReference>
<gene>
    <name evidence="2" type="ORF">HMPREF9498_01860</name>
</gene>
<proteinExistence type="predicted"/>
<dbReference type="Gene3D" id="3.40.630.30">
    <property type="match status" value="1"/>
</dbReference>
<reference evidence="2 3" key="1">
    <citation type="submission" date="2010-07" db="EMBL/GenBank/DDBJ databases">
        <authorList>
            <person name="Sid Ahmed O."/>
        </authorList>
    </citation>
    <scope>NUCLEOTIDE SEQUENCE [LARGE SCALE GENOMIC DNA]</scope>
    <source>
        <strain evidence="2 3">TX4248</strain>
    </source>
</reference>
<dbReference type="Pfam" id="PF13673">
    <property type="entry name" value="Acetyltransf_10"/>
    <property type="match status" value="1"/>
</dbReference>
<dbReference type="PANTHER" id="PTHR13355:SF11">
    <property type="entry name" value="GLUCOSAMINE 6-PHOSPHATE N-ACETYLTRANSFERASE"/>
    <property type="match status" value="1"/>
</dbReference>